<proteinExistence type="predicted"/>
<evidence type="ECO:0000256" key="2">
    <source>
        <dbReference type="ARBA" id="ARBA00023125"/>
    </source>
</evidence>
<dbReference type="InterPro" id="IPR036638">
    <property type="entry name" value="HLH_DNA-bd_sf"/>
</dbReference>
<feature type="region of interest" description="Disordered" evidence="3">
    <location>
        <begin position="124"/>
        <end position="174"/>
    </location>
</feature>
<dbReference type="InterPro" id="IPR011598">
    <property type="entry name" value="bHLH_dom"/>
</dbReference>
<sequence length="215" mass="23757">MRHENAADYLGCTRRNPCGPVGYVLQPCRPAAVARRNERERNRVRLVNMGFATLRQHVPNGTKNRKMSKVETLRSAVEYIKQLQELLTDQDGSSHYEETFLTTKTHVDPISSAVTRSLYQSYCTASPPPSFEPEGLTPSGPQQESFNVNFQLSPNGSTGYETPSSPGSTTNDISSAISSARDHLCYSTTPERGFSEGSQPGSEESDLLNFASWFV</sequence>
<keyword evidence="5" id="KW-1185">Reference proteome</keyword>
<dbReference type="PANTHER" id="PTHR13935:SF106">
    <property type="entry name" value="ACHAETE-SCUTE COMPLEX PROTEIN T5-RELATED"/>
    <property type="match status" value="1"/>
</dbReference>
<protein>
    <submittedName>
        <fullName evidence="6">Achaete-scute homolog 2-like</fullName>
    </submittedName>
</protein>
<dbReference type="SUPFAM" id="SSF47459">
    <property type="entry name" value="HLH, helix-loop-helix DNA-binding domain"/>
    <property type="match status" value="1"/>
</dbReference>
<keyword evidence="1" id="KW-0524">Neurogenesis</keyword>
<dbReference type="SMART" id="SM00353">
    <property type="entry name" value="HLH"/>
    <property type="match status" value="1"/>
</dbReference>
<dbReference type="GeneID" id="106461292"/>
<gene>
    <name evidence="6" type="primary">LOC106461292</name>
</gene>
<feature type="compositionally biased region" description="Polar residues" evidence="3">
    <location>
        <begin position="139"/>
        <end position="174"/>
    </location>
</feature>
<evidence type="ECO:0000313" key="6">
    <source>
        <dbReference type="RefSeq" id="XP_013776562.1"/>
    </source>
</evidence>
<accession>A0ABM1B7U0</accession>
<dbReference type="PROSITE" id="PS50888">
    <property type="entry name" value="BHLH"/>
    <property type="match status" value="1"/>
</dbReference>
<dbReference type="CDD" id="cd19723">
    <property type="entry name" value="bHLH_TS_ASCL1_like"/>
    <property type="match status" value="1"/>
</dbReference>
<evidence type="ECO:0000256" key="1">
    <source>
        <dbReference type="ARBA" id="ARBA00022902"/>
    </source>
</evidence>
<reference evidence="6" key="1">
    <citation type="submission" date="2025-08" db="UniProtKB">
        <authorList>
            <consortium name="RefSeq"/>
        </authorList>
    </citation>
    <scope>IDENTIFICATION</scope>
    <source>
        <tissue evidence="6">Muscle</tissue>
    </source>
</reference>
<feature type="domain" description="BHLH" evidence="4">
    <location>
        <begin position="31"/>
        <end position="83"/>
    </location>
</feature>
<dbReference type="InterPro" id="IPR015660">
    <property type="entry name" value="MASH1/Ascl1a-like"/>
</dbReference>
<dbReference type="Gene3D" id="4.10.280.10">
    <property type="entry name" value="Helix-loop-helix DNA-binding domain"/>
    <property type="match status" value="1"/>
</dbReference>
<evidence type="ECO:0000256" key="3">
    <source>
        <dbReference type="SAM" id="MobiDB-lite"/>
    </source>
</evidence>
<name>A0ABM1B7U0_LIMPO</name>
<dbReference type="PANTHER" id="PTHR13935">
    <property type="entry name" value="ACHAETE-SCUTE TRANSCRIPTION FACTOR-RELATED"/>
    <property type="match status" value="1"/>
</dbReference>
<organism evidence="5 6">
    <name type="scientific">Limulus polyphemus</name>
    <name type="common">Atlantic horseshoe crab</name>
    <dbReference type="NCBI Taxonomy" id="6850"/>
    <lineage>
        <taxon>Eukaryota</taxon>
        <taxon>Metazoa</taxon>
        <taxon>Ecdysozoa</taxon>
        <taxon>Arthropoda</taxon>
        <taxon>Chelicerata</taxon>
        <taxon>Merostomata</taxon>
        <taxon>Xiphosura</taxon>
        <taxon>Limulidae</taxon>
        <taxon>Limulus</taxon>
    </lineage>
</organism>
<evidence type="ECO:0000313" key="5">
    <source>
        <dbReference type="Proteomes" id="UP000694941"/>
    </source>
</evidence>
<dbReference type="Pfam" id="PF00010">
    <property type="entry name" value="HLH"/>
    <property type="match status" value="1"/>
</dbReference>
<evidence type="ECO:0000259" key="4">
    <source>
        <dbReference type="PROSITE" id="PS50888"/>
    </source>
</evidence>
<dbReference type="RefSeq" id="XP_013776562.1">
    <property type="nucleotide sequence ID" value="XM_013921108.2"/>
</dbReference>
<keyword evidence="2" id="KW-0238">DNA-binding</keyword>
<dbReference type="Proteomes" id="UP000694941">
    <property type="component" value="Unplaced"/>
</dbReference>